<dbReference type="Proteomes" id="UP000664940">
    <property type="component" value="Unassembled WGS sequence"/>
</dbReference>
<protein>
    <submittedName>
        <fullName evidence="2">Uncharacterized protein</fullName>
    </submittedName>
</protein>
<feature type="region of interest" description="Disordered" evidence="1">
    <location>
        <begin position="96"/>
        <end position="118"/>
    </location>
</feature>
<evidence type="ECO:0000313" key="3">
    <source>
        <dbReference type="Proteomes" id="UP000664940"/>
    </source>
</evidence>
<name>A0A833Z531_9CHIR</name>
<dbReference type="AlphaFoldDB" id="A0A833Z531"/>
<feature type="region of interest" description="Disordered" evidence="1">
    <location>
        <begin position="137"/>
        <end position="183"/>
    </location>
</feature>
<sequence>MTLFRELDEARRLRTDPSGGEREQTELLWRKGRSPSSRAMPPGPEVLGVLRSLDMPADCDRRSRGPQRKTVSTWTIKSSMSGATWDVSMSGGLWDRKESQRSGVRRQKHVGPEPQRSVVAALPLADPRPFLAVVSASPEDATRSVRAEQPSWPSFSSRPPRSLPAVVTAGRAGKAALPKLTRS</sequence>
<proteinExistence type="predicted"/>
<feature type="compositionally biased region" description="Basic and acidic residues" evidence="1">
    <location>
        <begin position="1"/>
        <end position="29"/>
    </location>
</feature>
<dbReference type="EMBL" id="JABVXQ010000011">
    <property type="protein sequence ID" value="KAF6086252.1"/>
    <property type="molecule type" value="Genomic_DNA"/>
</dbReference>
<comment type="caution">
    <text evidence="2">The sequence shown here is derived from an EMBL/GenBank/DDBJ whole genome shotgun (WGS) entry which is preliminary data.</text>
</comment>
<accession>A0A833Z531</accession>
<reference evidence="2 3" key="1">
    <citation type="journal article" date="2020" name="Nature">
        <title>Six reference-quality genomes reveal evolution of bat adaptations.</title>
        <authorList>
            <person name="Jebb D."/>
            <person name="Huang Z."/>
            <person name="Pippel M."/>
            <person name="Hughes G.M."/>
            <person name="Lavrichenko K."/>
            <person name="Devanna P."/>
            <person name="Winkler S."/>
            <person name="Jermiin L.S."/>
            <person name="Skirmuntt E.C."/>
            <person name="Katzourakis A."/>
            <person name="Burkitt-Gray L."/>
            <person name="Ray D.A."/>
            <person name="Sullivan K.A.M."/>
            <person name="Roscito J.G."/>
            <person name="Kirilenko B.M."/>
            <person name="Davalos L.M."/>
            <person name="Corthals A.P."/>
            <person name="Power M.L."/>
            <person name="Jones G."/>
            <person name="Ransome R.D."/>
            <person name="Dechmann D.K.N."/>
            <person name="Locatelli A.G."/>
            <person name="Puechmaille S.J."/>
            <person name="Fedrigo O."/>
            <person name="Jarvis E.D."/>
            <person name="Hiller M."/>
            <person name="Vernes S.C."/>
            <person name="Myers E.W."/>
            <person name="Teeling E.C."/>
        </authorList>
    </citation>
    <scope>NUCLEOTIDE SEQUENCE [LARGE SCALE GENOMIC DNA]</scope>
    <source>
        <strain evidence="2">Bat1K_MPI-CBG_1</strain>
    </source>
</reference>
<evidence type="ECO:0000256" key="1">
    <source>
        <dbReference type="SAM" id="MobiDB-lite"/>
    </source>
</evidence>
<gene>
    <name evidence="2" type="ORF">HJG60_008447</name>
</gene>
<feature type="region of interest" description="Disordered" evidence="1">
    <location>
        <begin position="1"/>
        <end position="45"/>
    </location>
</feature>
<organism evidence="2 3">
    <name type="scientific">Phyllostomus discolor</name>
    <name type="common">pale spear-nosed bat</name>
    <dbReference type="NCBI Taxonomy" id="89673"/>
    <lineage>
        <taxon>Eukaryota</taxon>
        <taxon>Metazoa</taxon>
        <taxon>Chordata</taxon>
        <taxon>Craniata</taxon>
        <taxon>Vertebrata</taxon>
        <taxon>Euteleostomi</taxon>
        <taxon>Mammalia</taxon>
        <taxon>Eutheria</taxon>
        <taxon>Laurasiatheria</taxon>
        <taxon>Chiroptera</taxon>
        <taxon>Yangochiroptera</taxon>
        <taxon>Phyllostomidae</taxon>
        <taxon>Phyllostominae</taxon>
        <taxon>Phyllostomus</taxon>
    </lineage>
</organism>
<feature type="compositionally biased region" description="Low complexity" evidence="1">
    <location>
        <begin position="150"/>
        <end position="164"/>
    </location>
</feature>
<evidence type="ECO:0000313" key="2">
    <source>
        <dbReference type="EMBL" id="KAF6086252.1"/>
    </source>
</evidence>